<name>A0ABY2UEJ4_9GAMM</name>
<evidence type="ECO:0000313" key="4">
    <source>
        <dbReference type="Proteomes" id="UP000306791"/>
    </source>
</evidence>
<evidence type="ECO:0000313" key="3">
    <source>
        <dbReference type="EMBL" id="TLM75290.1"/>
    </source>
</evidence>
<comment type="similarity">
    <text evidence="1">Belongs to the thioesterase family.</text>
</comment>
<dbReference type="Gene3D" id="3.40.50.1820">
    <property type="entry name" value="alpha/beta hydrolase"/>
    <property type="match status" value="1"/>
</dbReference>
<reference evidence="3 4" key="1">
    <citation type="submission" date="2019-05" db="EMBL/GenBank/DDBJ databases">
        <title>Microbulbifer harenosus sp. nov., an alginate-degrading bacterium isolated from coastal sand.</title>
        <authorList>
            <person name="Huang H."/>
            <person name="Mo K."/>
            <person name="Bao S."/>
        </authorList>
    </citation>
    <scope>NUCLEOTIDE SEQUENCE [LARGE SCALE GENOMIC DNA]</scope>
    <source>
        <strain evidence="3 4">HB161719</strain>
    </source>
</reference>
<dbReference type="Proteomes" id="UP000306791">
    <property type="component" value="Unassembled WGS sequence"/>
</dbReference>
<dbReference type="PANTHER" id="PTHR11487:SF0">
    <property type="entry name" value="S-ACYL FATTY ACID SYNTHASE THIOESTERASE, MEDIUM CHAIN"/>
    <property type="match status" value="1"/>
</dbReference>
<dbReference type="SUPFAM" id="SSF53474">
    <property type="entry name" value="alpha/beta-Hydrolases"/>
    <property type="match status" value="1"/>
</dbReference>
<evidence type="ECO:0000256" key="1">
    <source>
        <dbReference type="ARBA" id="ARBA00007169"/>
    </source>
</evidence>
<dbReference type="EMBL" id="VANI01000018">
    <property type="protein sequence ID" value="TLM75290.1"/>
    <property type="molecule type" value="Genomic_DNA"/>
</dbReference>
<comment type="caution">
    <text evidence="3">The sequence shown here is derived from an EMBL/GenBank/DDBJ whole genome shotgun (WGS) entry which is preliminary data.</text>
</comment>
<sequence>MARVFSFIGGRMQSNWFVINTKREYAKIRLFCFPYAGGSAQVFHGWERHLPEDIEVVCIQYPGRANRLHDPLIDDCAGMVESLVNEIQPLLDKPFAFLGYSMGALVSFELANALRERGNFHQIFHFLCAFKAAHLCKADLERYRLSDDDLKQELLKLGGLNAQLLRDDDFMSFILPIIRSDFHLVDKYDGKFAGKLRSNALVIYGSDDHSMTPEDALQWESLISGQVRFREIKGSHFFINTHTHELLSIVGQELRALASAYL</sequence>
<keyword evidence="4" id="KW-1185">Reference proteome</keyword>
<dbReference type="InterPro" id="IPR001031">
    <property type="entry name" value="Thioesterase"/>
</dbReference>
<organism evidence="3 4">
    <name type="scientific">Microbulbifer harenosus</name>
    <dbReference type="NCBI Taxonomy" id="2576840"/>
    <lineage>
        <taxon>Bacteria</taxon>
        <taxon>Pseudomonadati</taxon>
        <taxon>Pseudomonadota</taxon>
        <taxon>Gammaproteobacteria</taxon>
        <taxon>Cellvibrionales</taxon>
        <taxon>Microbulbiferaceae</taxon>
        <taxon>Microbulbifer</taxon>
    </lineage>
</organism>
<feature type="domain" description="Thioesterase" evidence="2">
    <location>
        <begin position="29"/>
        <end position="251"/>
    </location>
</feature>
<dbReference type="InterPro" id="IPR029058">
    <property type="entry name" value="AB_hydrolase_fold"/>
</dbReference>
<dbReference type="PANTHER" id="PTHR11487">
    <property type="entry name" value="THIOESTERASE"/>
    <property type="match status" value="1"/>
</dbReference>
<proteinExistence type="inferred from homology"/>
<protein>
    <submittedName>
        <fullName evidence="3">Thioesterase</fullName>
    </submittedName>
</protein>
<evidence type="ECO:0000259" key="2">
    <source>
        <dbReference type="Pfam" id="PF00975"/>
    </source>
</evidence>
<accession>A0ABY2UEJ4</accession>
<dbReference type="Pfam" id="PF00975">
    <property type="entry name" value="Thioesterase"/>
    <property type="match status" value="1"/>
</dbReference>
<gene>
    <name evidence="3" type="ORF">FDY93_16530</name>
</gene>
<dbReference type="InterPro" id="IPR012223">
    <property type="entry name" value="TEII"/>
</dbReference>